<feature type="domain" description="Baseplate structural protein Gp10 C-terminal" evidence="3">
    <location>
        <begin position="404"/>
        <end position="581"/>
    </location>
</feature>
<evidence type="ECO:0000259" key="2">
    <source>
        <dbReference type="Pfam" id="PF06605"/>
    </source>
</evidence>
<reference evidence="4 5" key="1">
    <citation type="submission" date="2024-03" db="EMBL/GenBank/DDBJ databases">
        <title>Mouse gut bacterial collection (mGBC) of GemPharmatech.</title>
        <authorList>
            <person name="He Y."/>
            <person name="Dong L."/>
            <person name="Wu D."/>
            <person name="Gao X."/>
            <person name="Lin Z."/>
        </authorList>
    </citation>
    <scope>NUCLEOTIDE SEQUENCE [LARGE SCALE GENOMIC DNA]</scope>
    <source>
        <strain evidence="4 5">32-10</strain>
    </source>
</reference>
<dbReference type="NCBIfam" id="TIGR01665">
    <property type="entry name" value="put_anti_recept"/>
    <property type="match status" value="1"/>
</dbReference>
<dbReference type="EMBL" id="JBCLTR010000001">
    <property type="protein sequence ID" value="MEY8632240.1"/>
    <property type="molecule type" value="Genomic_DNA"/>
</dbReference>
<dbReference type="Proteomes" id="UP001565219">
    <property type="component" value="Unassembled WGS sequence"/>
</dbReference>
<evidence type="ECO:0000259" key="3">
    <source>
        <dbReference type="Pfam" id="PF21939"/>
    </source>
</evidence>
<comment type="caution">
    <text evidence="4">The sequence shown here is derived from an EMBL/GenBank/DDBJ whole genome shotgun (WGS) entry which is preliminary data.</text>
</comment>
<organism evidence="4 5">
    <name type="scientific">Anaerostipes hominis</name>
    <name type="common">ex Lee et al. 2021</name>
    <dbReference type="NCBI Taxonomy" id="2025494"/>
    <lineage>
        <taxon>Bacteria</taxon>
        <taxon>Bacillati</taxon>
        <taxon>Bacillota</taxon>
        <taxon>Clostridia</taxon>
        <taxon>Lachnospirales</taxon>
        <taxon>Lachnospiraceae</taxon>
        <taxon>Anaerostipes</taxon>
    </lineage>
</organism>
<evidence type="ECO:0000256" key="1">
    <source>
        <dbReference type="SAM" id="MobiDB-lite"/>
    </source>
</evidence>
<evidence type="ECO:0000313" key="4">
    <source>
        <dbReference type="EMBL" id="MEY8632240.1"/>
    </source>
</evidence>
<dbReference type="Pfam" id="PF06605">
    <property type="entry name" value="Prophage_tail"/>
    <property type="match status" value="1"/>
</dbReference>
<name>A0ABV4DCL9_9FIRM</name>
<sequence>MYRVLCDGKTLHDVRDEEYMLLGPKVALELNKTGNFDFSILPRHPNVDVINKLKSKIEVYEDSELLFSGRSLTDEIDFQRTGQVSCEGELAFLLDSVQRAHTYGSESSEVHKADNNIDIFKALIAEHNSQMGAEKQFTIGTIDIDSVPITKLSTNYETTWDFINTNFIGKYPGYLRVRHENGIRYLDYVKQYGKVSNQVIRFGENLLDLKKYTKAENIKTAIIPLGANGQTKITNINGGKDYVYNQEAVDLYGWIFEKVDFPDVVDAQTLLAKAQEYLKTCVNLAITIELTAVDLHMIDVDINAIRLGDLVPCVSQQHGLLSTMGDVSTYYLVSKYEIDLENPANNKIVLGRTISSLTDKVAGTSNLTNIVQGMAGSVNTAVNTANNAANTAEQVKVEMDAVTNKLWPVGSIYISVNNANPASFFGGSWTAFATGRTIVGVDTSQGEFNAVEKSGGHKELQSHAHGLNNHVHSLNNHTHTVPNHVHTMQGAGNHYHYLGINKDAVQKGTSYNKPNNFESGSTSYKSNTTGNHTHTMNSSGTCTTGGNSGNTGGNSGNTTSAGGGNAGNLQPYITVYMWKRTG</sequence>
<proteinExistence type="predicted"/>
<gene>
    <name evidence="4" type="ORF">AALG99_01665</name>
</gene>
<dbReference type="InterPro" id="IPR010572">
    <property type="entry name" value="Tail_dom"/>
</dbReference>
<keyword evidence="5" id="KW-1185">Reference proteome</keyword>
<feature type="compositionally biased region" description="Gly residues" evidence="1">
    <location>
        <begin position="546"/>
        <end position="566"/>
    </location>
</feature>
<dbReference type="RefSeq" id="WP_369882313.1">
    <property type="nucleotide sequence ID" value="NZ_JBCLTR010000001.1"/>
</dbReference>
<accession>A0ABV4DCL9</accession>
<dbReference type="InterPro" id="IPR007119">
    <property type="entry name" value="Phage_tail_spike_N"/>
</dbReference>
<feature type="domain" description="Tail spike" evidence="2">
    <location>
        <begin position="135"/>
        <end position="362"/>
    </location>
</feature>
<evidence type="ECO:0000313" key="5">
    <source>
        <dbReference type="Proteomes" id="UP001565219"/>
    </source>
</evidence>
<dbReference type="Pfam" id="PF21939">
    <property type="entry name" value="Gp10_C"/>
    <property type="match status" value="1"/>
</dbReference>
<protein>
    <submittedName>
        <fullName evidence="4">Phage tail spike protein</fullName>
    </submittedName>
</protein>
<feature type="region of interest" description="Disordered" evidence="1">
    <location>
        <begin position="529"/>
        <end position="566"/>
    </location>
</feature>
<dbReference type="InterPro" id="IPR053827">
    <property type="entry name" value="Gp10_C"/>
</dbReference>